<dbReference type="EMBL" id="DRDR01000134">
    <property type="protein sequence ID" value="HDL60433.1"/>
    <property type="molecule type" value="Genomic_DNA"/>
</dbReference>
<dbReference type="InterPro" id="IPR013320">
    <property type="entry name" value="ConA-like_dom_sf"/>
</dbReference>
<dbReference type="Proteomes" id="UP000886381">
    <property type="component" value="Unassembled WGS sequence"/>
</dbReference>
<reference evidence="2" key="1">
    <citation type="journal article" date="2020" name="mSystems">
        <title>Genome- and Community-Level Interaction Insights into Carbon Utilization and Element Cycling Functions of Hydrothermarchaeota in Hydrothermal Sediment.</title>
        <authorList>
            <person name="Zhou Z."/>
            <person name="Liu Y."/>
            <person name="Xu W."/>
            <person name="Pan J."/>
            <person name="Luo Z.H."/>
            <person name="Li M."/>
        </authorList>
    </citation>
    <scope>NUCLEOTIDE SEQUENCE [LARGE SCALE GENOMIC DNA]</scope>
    <source>
        <strain evidence="2">HyVt-28</strain>
    </source>
</reference>
<protein>
    <recommendedName>
        <fullName evidence="3">GH16 domain-containing protein</fullName>
    </recommendedName>
</protein>
<sequence>MKILRFSIRFFFIFLITSALYGIIESPFKDSLFFSGEWWHIFSNYDSLSNNFFDKRMAYVDSSGYLHLLAIRERSTQGTRFYSAGIKSSRKKSFGIYRIEVIGRINNLLNTCFAPFLYDWDMGIYEIDIEFSKWGNPLHLGGNYSVHSWRPKHIRKGITFKPLSDYKIQDPVVSIHYIYLYPDSIKFKSSIPVYVLPESLQKTIKDQQEIIISKWKITDKNFIPQHRGLYPEVYLWWPVKKNTGPDTVEIIVKKFEYIPFKDN</sequence>
<keyword evidence="1" id="KW-0812">Transmembrane</keyword>
<dbReference type="SUPFAM" id="SSF49899">
    <property type="entry name" value="Concanavalin A-like lectins/glucanases"/>
    <property type="match status" value="1"/>
</dbReference>
<accession>A0A7V0LUC2</accession>
<comment type="caution">
    <text evidence="2">The sequence shown here is derived from an EMBL/GenBank/DDBJ whole genome shotgun (WGS) entry which is preliminary data.</text>
</comment>
<evidence type="ECO:0008006" key="3">
    <source>
        <dbReference type="Google" id="ProtNLM"/>
    </source>
</evidence>
<proteinExistence type="predicted"/>
<name>A0A7V0LUC2_UNCW3</name>
<evidence type="ECO:0000313" key="2">
    <source>
        <dbReference type="EMBL" id="HDL60433.1"/>
    </source>
</evidence>
<feature type="transmembrane region" description="Helical" evidence="1">
    <location>
        <begin position="6"/>
        <end position="24"/>
    </location>
</feature>
<gene>
    <name evidence="2" type="ORF">ENH14_03145</name>
</gene>
<organism evidence="2">
    <name type="scientific">candidate division WOR-3 bacterium</name>
    <dbReference type="NCBI Taxonomy" id="2052148"/>
    <lineage>
        <taxon>Bacteria</taxon>
        <taxon>Bacteria division WOR-3</taxon>
    </lineage>
</organism>
<dbReference type="AlphaFoldDB" id="A0A7V0LUC2"/>
<keyword evidence="1" id="KW-1133">Transmembrane helix</keyword>
<keyword evidence="1" id="KW-0472">Membrane</keyword>
<dbReference type="Gene3D" id="2.60.120.200">
    <property type="match status" value="1"/>
</dbReference>
<evidence type="ECO:0000256" key="1">
    <source>
        <dbReference type="SAM" id="Phobius"/>
    </source>
</evidence>